<keyword evidence="4" id="KW-0472">Membrane</keyword>
<dbReference type="PANTHER" id="PTHR24421">
    <property type="entry name" value="NITRATE/NITRITE SENSOR PROTEIN NARX-RELATED"/>
    <property type="match status" value="1"/>
</dbReference>
<sequence length="374" mass="39094">MTQAAALLRRFGRRYAAVVRLATAAPICAIALFRAAPENLPATVAVVAVAAAWTCAYAGWLTWGRGEALVALDVAVLLGLSASVWWTDAIADTNTGWLRLLVLFMCVTCQWHTTAPVGVAAALLTSGGLAAAVAVTGAADGDLIMGLLWTPAAAALSRLAWTLVRRSARRADLAVAEAARVRGASLVAAAVRAEEREFAASLHDTAATTLLMVGVGQVRSDAPWLPVQARRDLERLRSSHGEGAAASRADLVTMLRAGLDAVPLTVEFDGPGELPLPYEAARALADAAGEALTNVRRHAGVTRATIRLTGDARELRLDIADQGAGFDPDAVPATRYGLRESVRGRLARIGGTATITSAPGEGTLVRLEWRSDDG</sequence>
<reference evidence="6 7" key="1">
    <citation type="submission" date="2024-09" db="EMBL/GenBank/DDBJ databases">
        <authorList>
            <person name="Sun Q."/>
            <person name="Mori K."/>
        </authorList>
    </citation>
    <scope>NUCLEOTIDE SEQUENCE [LARGE SCALE GENOMIC DNA]</scope>
    <source>
        <strain evidence="6 7">JCM 3324</strain>
    </source>
</reference>
<dbReference type="SUPFAM" id="SSF55874">
    <property type="entry name" value="ATPase domain of HSP90 chaperone/DNA topoisomerase II/histidine kinase"/>
    <property type="match status" value="1"/>
</dbReference>
<dbReference type="InterPro" id="IPR003594">
    <property type="entry name" value="HATPase_dom"/>
</dbReference>
<dbReference type="EMBL" id="JBHMCF010000013">
    <property type="protein sequence ID" value="MFB9471446.1"/>
    <property type="molecule type" value="Genomic_DNA"/>
</dbReference>
<dbReference type="Pfam" id="PF02518">
    <property type="entry name" value="HATPase_c"/>
    <property type="match status" value="1"/>
</dbReference>
<dbReference type="InterPro" id="IPR050482">
    <property type="entry name" value="Sensor_HK_TwoCompSys"/>
</dbReference>
<name>A0ABV5NMC0_9ACTN</name>
<feature type="transmembrane region" description="Helical" evidence="4">
    <location>
        <begin position="42"/>
        <end position="61"/>
    </location>
</feature>
<keyword evidence="4" id="KW-0812">Transmembrane</keyword>
<evidence type="ECO:0000313" key="6">
    <source>
        <dbReference type="EMBL" id="MFB9471446.1"/>
    </source>
</evidence>
<accession>A0ABV5NMC0</accession>
<keyword evidence="1" id="KW-0808">Transferase</keyword>
<dbReference type="InterPro" id="IPR036890">
    <property type="entry name" value="HATPase_C_sf"/>
</dbReference>
<evidence type="ECO:0000256" key="2">
    <source>
        <dbReference type="ARBA" id="ARBA00022777"/>
    </source>
</evidence>
<keyword evidence="7" id="KW-1185">Reference proteome</keyword>
<dbReference type="GO" id="GO:0016301">
    <property type="term" value="F:kinase activity"/>
    <property type="evidence" value="ECO:0007669"/>
    <property type="project" value="UniProtKB-KW"/>
</dbReference>
<protein>
    <submittedName>
        <fullName evidence="6">Sensor histidine kinase</fullName>
    </submittedName>
</protein>
<dbReference type="RefSeq" id="WP_345390781.1">
    <property type="nucleotide sequence ID" value="NZ_BAAAXS010000001.1"/>
</dbReference>
<keyword evidence="4" id="KW-1133">Transmembrane helix</keyword>
<organism evidence="6 7">
    <name type="scientific">Nonomuraea salmonea</name>
    <dbReference type="NCBI Taxonomy" id="46181"/>
    <lineage>
        <taxon>Bacteria</taxon>
        <taxon>Bacillati</taxon>
        <taxon>Actinomycetota</taxon>
        <taxon>Actinomycetes</taxon>
        <taxon>Streptosporangiales</taxon>
        <taxon>Streptosporangiaceae</taxon>
        <taxon>Nonomuraea</taxon>
    </lineage>
</organism>
<feature type="domain" description="Histidine kinase/HSP90-like ATPase" evidence="5">
    <location>
        <begin position="282"/>
        <end position="370"/>
    </location>
</feature>
<evidence type="ECO:0000256" key="3">
    <source>
        <dbReference type="ARBA" id="ARBA00023012"/>
    </source>
</evidence>
<proteinExistence type="predicted"/>
<keyword evidence="2 6" id="KW-0418">Kinase</keyword>
<feature type="transmembrane region" description="Helical" evidence="4">
    <location>
        <begin position="118"/>
        <end position="137"/>
    </location>
</feature>
<dbReference type="PANTHER" id="PTHR24421:SF61">
    <property type="entry name" value="OXYGEN SENSOR HISTIDINE KINASE NREB"/>
    <property type="match status" value="1"/>
</dbReference>
<dbReference type="Proteomes" id="UP001589568">
    <property type="component" value="Unassembled WGS sequence"/>
</dbReference>
<gene>
    <name evidence="6" type="ORF">ACFFR3_18135</name>
</gene>
<feature type="transmembrane region" description="Helical" evidence="4">
    <location>
        <begin position="17"/>
        <end position="36"/>
    </location>
</feature>
<evidence type="ECO:0000256" key="4">
    <source>
        <dbReference type="SAM" id="Phobius"/>
    </source>
</evidence>
<keyword evidence="3" id="KW-0902">Two-component regulatory system</keyword>
<feature type="transmembrane region" description="Helical" evidence="4">
    <location>
        <begin position="68"/>
        <end position="87"/>
    </location>
</feature>
<feature type="transmembrane region" description="Helical" evidence="4">
    <location>
        <begin position="93"/>
        <end position="111"/>
    </location>
</feature>
<evidence type="ECO:0000256" key="1">
    <source>
        <dbReference type="ARBA" id="ARBA00022679"/>
    </source>
</evidence>
<dbReference type="CDD" id="cd16917">
    <property type="entry name" value="HATPase_UhpB-NarQ-NarX-like"/>
    <property type="match status" value="1"/>
</dbReference>
<comment type="caution">
    <text evidence="6">The sequence shown here is derived from an EMBL/GenBank/DDBJ whole genome shotgun (WGS) entry which is preliminary data.</text>
</comment>
<evidence type="ECO:0000259" key="5">
    <source>
        <dbReference type="Pfam" id="PF02518"/>
    </source>
</evidence>
<evidence type="ECO:0000313" key="7">
    <source>
        <dbReference type="Proteomes" id="UP001589568"/>
    </source>
</evidence>
<dbReference type="Gene3D" id="3.30.565.10">
    <property type="entry name" value="Histidine kinase-like ATPase, C-terminal domain"/>
    <property type="match status" value="1"/>
</dbReference>